<dbReference type="RefSeq" id="XP_002584472.1">
    <property type="nucleotide sequence ID" value="XM_002584426.1"/>
</dbReference>
<organism evidence="2 3">
    <name type="scientific">Uncinocarpus reesii (strain UAMH 1704)</name>
    <dbReference type="NCBI Taxonomy" id="336963"/>
    <lineage>
        <taxon>Eukaryota</taxon>
        <taxon>Fungi</taxon>
        <taxon>Dikarya</taxon>
        <taxon>Ascomycota</taxon>
        <taxon>Pezizomycotina</taxon>
        <taxon>Eurotiomycetes</taxon>
        <taxon>Eurotiomycetidae</taxon>
        <taxon>Onygenales</taxon>
        <taxon>Onygenaceae</taxon>
        <taxon>Uncinocarpus</taxon>
    </lineage>
</organism>
<dbReference type="InParanoid" id="C4JRS2"/>
<dbReference type="OMA" id="MFAQPFD"/>
<feature type="region of interest" description="Disordered" evidence="1">
    <location>
        <begin position="262"/>
        <end position="283"/>
    </location>
</feature>
<feature type="region of interest" description="Disordered" evidence="1">
    <location>
        <begin position="126"/>
        <end position="150"/>
    </location>
</feature>
<dbReference type="AlphaFoldDB" id="C4JRS2"/>
<dbReference type="VEuPathDB" id="FungiDB:UREG_05161"/>
<dbReference type="EMBL" id="CH476617">
    <property type="protein sequence ID" value="EEP80319.1"/>
    <property type="molecule type" value="Genomic_DNA"/>
</dbReference>
<feature type="compositionally biased region" description="Low complexity" evidence="1">
    <location>
        <begin position="407"/>
        <end position="422"/>
    </location>
</feature>
<feature type="compositionally biased region" description="Polar residues" evidence="1">
    <location>
        <begin position="469"/>
        <end position="481"/>
    </location>
</feature>
<dbReference type="HOGENOM" id="CLU_030750_0_0_1"/>
<sequence>MSLRSSRENSTKTEDKDQPVCSIDDSLQSTFNQHTPMQAFNHRSNKEGPLSCGLEDSFHASLSSIMDDGELSSQPWSPNLSPFQASEALGAEVSQSFDSVGRLSTIDEFGFDSGLLFGARKEIGSRPPSTVRQRPAYKYDDPSSTDLANHRADDYAGSIRKQDIPFELTYSPQRRSCTMAYQESWHQRFPTYGIQAPEERAPISPSATQPAFQRDYITPIVSMRRNSEQNVGTNAQYRSNVVSPTQQSTMSAPCTDSCSRCLEHSTPSPLAPPSSHPGPMHILRSQSEGSILHTWPPQPLDTSVYQFPPPNHQSPDTQGWWNTSTLPNRNLQSYPHGGYPPMAIAPMGQPPQDCISNTTGTGQENRLNLHVNPPSELPHATVPVLPVPPLSCPEAPMAPAYAIDLTHGPSHRPSSFGPSHHSPPLHPSVSRGPAIPSMVSTRTLPTNASHRLPKSRLQNTVHQRRVNQRKASSFPGTSTYKTSRAASTESSTSRIYSAENNNSISGTFRNFGLEDSQILLNGVAPSGSSKTKARREQEAREKRRKLSEAALMAVRQAGGDVEALEAAQNSQAPESTIYTATRTVCEHVELKYFAGNVKGWGIKMMVCAGAPYSIN</sequence>
<evidence type="ECO:0000256" key="1">
    <source>
        <dbReference type="SAM" id="MobiDB-lite"/>
    </source>
</evidence>
<feature type="compositionally biased region" description="Low complexity" evidence="1">
    <location>
        <begin position="482"/>
        <end position="494"/>
    </location>
</feature>
<proteinExistence type="predicted"/>
<feature type="compositionally biased region" description="Polar residues" evidence="1">
    <location>
        <begin position="25"/>
        <end position="42"/>
    </location>
</feature>
<dbReference type="STRING" id="336963.C4JRS2"/>
<dbReference type="OrthoDB" id="2575228at2759"/>
<dbReference type="KEGG" id="ure:UREG_05161"/>
<dbReference type="eggNOG" id="ENOG502S8IT">
    <property type="taxonomic scope" value="Eukaryota"/>
</dbReference>
<feature type="compositionally biased region" description="Basic and acidic residues" evidence="1">
    <location>
        <begin position="1"/>
        <end position="18"/>
    </location>
</feature>
<accession>C4JRS2</accession>
<reference evidence="3" key="1">
    <citation type="journal article" date="2009" name="Genome Res.">
        <title>Comparative genomic analyses of the human fungal pathogens Coccidioides and their relatives.</title>
        <authorList>
            <person name="Sharpton T.J."/>
            <person name="Stajich J.E."/>
            <person name="Rounsley S.D."/>
            <person name="Gardner M.J."/>
            <person name="Wortman J.R."/>
            <person name="Jordar V.S."/>
            <person name="Maiti R."/>
            <person name="Kodira C.D."/>
            <person name="Neafsey D.E."/>
            <person name="Zeng Q."/>
            <person name="Hung C.-Y."/>
            <person name="McMahan C."/>
            <person name="Muszewska A."/>
            <person name="Grynberg M."/>
            <person name="Mandel M.A."/>
            <person name="Kellner E.M."/>
            <person name="Barker B.M."/>
            <person name="Galgiani J.N."/>
            <person name="Orbach M.J."/>
            <person name="Kirkland T.N."/>
            <person name="Cole G.T."/>
            <person name="Henn M.R."/>
            <person name="Birren B.W."/>
            <person name="Taylor J.W."/>
        </authorList>
    </citation>
    <scope>NUCLEOTIDE SEQUENCE [LARGE SCALE GENOMIC DNA]</scope>
    <source>
        <strain evidence="3">UAMH 1704</strain>
    </source>
</reference>
<feature type="region of interest" description="Disordered" evidence="1">
    <location>
        <begin position="404"/>
        <end position="494"/>
    </location>
</feature>
<feature type="region of interest" description="Disordered" evidence="1">
    <location>
        <begin position="522"/>
        <end position="544"/>
    </location>
</feature>
<name>C4JRS2_UNCRE</name>
<evidence type="ECO:0000313" key="3">
    <source>
        <dbReference type="Proteomes" id="UP000002058"/>
    </source>
</evidence>
<dbReference type="GeneID" id="8438133"/>
<keyword evidence="3" id="KW-1185">Reference proteome</keyword>
<evidence type="ECO:0000313" key="2">
    <source>
        <dbReference type="EMBL" id="EEP80319.1"/>
    </source>
</evidence>
<gene>
    <name evidence="2" type="ORF">UREG_05161</name>
</gene>
<feature type="compositionally biased region" description="Polar residues" evidence="1">
    <location>
        <begin position="438"/>
        <end position="449"/>
    </location>
</feature>
<protein>
    <submittedName>
        <fullName evidence="2">Uncharacterized protein</fullName>
    </submittedName>
</protein>
<dbReference type="Proteomes" id="UP000002058">
    <property type="component" value="Unassembled WGS sequence"/>
</dbReference>
<feature type="region of interest" description="Disordered" evidence="1">
    <location>
        <begin position="1"/>
        <end position="52"/>
    </location>
</feature>